<reference evidence="1 2" key="1">
    <citation type="submission" date="2019-08" db="EMBL/GenBank/DDBJ databases">
        <title>In-depth cultivation of the pig gut microbiome towards novel bacterial diversity and tailored functional studies.</title>
        <authorList>
            <person name="Wylensek D."/>
            <person name="Hitch T.C.A."/>
            <person name="Clavel T."/>
        </authorList>
    </citation>
    <scope>NUCLEOTIDE SEQUENCE [LARGE SCALE GENOMIC DNA]</scope>
    <source>
        <strain evidence="1 2">RF-744-FAT-4</strain>
    </source>
</reference>
<dbReference type="InterPro" id="IPR035901">
    <property type="entry name" value="GIY-YIG_endonuc_sf"/>
</dbReference>
<dbReference type="RefSeq" id="WP_154576184.1">
    <property type="nucleotide sequence ID" value="NZ_VUMO01000005.1"/>
</dbReference>
<protein>
    <submittedName>
        <fullName evidence="1">GIY-YIG nuclease family protein</fullName>
    </submittedName>
</protein>
<sequence>MDKTKKKALRAQYDRRHPEMGIVCWSNGDDMWIAKSTDTKADYNGSSFQLELGSWPNREMQEAYNADPSAFQWSVIKTLDYEEREDDHSEDLALLYIMVKEAHPEAKPMRPGKRYVNEDA</sequence>
<gene>
    <name evidence="1" type="ORF">FYJ52_05275</name>
</gene>
<keyword evidence="2" id="KW-1185">Reference proteome</keyword>
<dbReference type="CDD" id="cd10451">
    <property type="entry name" value="GIY-YIG_LuxR_like"/>
    <property type="match status" value="1"/>
</dbReference>
<evidence type="ECO:0000313" key="1">
    <source>
        <dbReference type="EMBL" id="MSS19812.1"/>
    </source>
</evidence>
<evidence type="ECO:0000313" key="2">
    <source>
        <dbReference type="Proteomes" id="UP000461754"/>
    </source>
</evidence>
<comment type="caution">
    <text evidence="1">The sequence shown here is derived from an EMBL/GenBank/DDBJ whole genome shotgun (WGS) entry which is preliminary data.</text>
</comment>
<dbReference type="EMBL" id="VUMO01000005">
    <property type="protein sequence ID" value="MSS19812.1"/>
    <property type="molecule type" value="Genomic_DNA"/>
</dbReference>
<dbReference type="Gene3D" id="3.40.1440.10">
    <property type="entry name" value="GIY-YIG endonuclease"/>
    <property type="match status" value="1"/>
</dbReference>
<organism evidence="1 2">
    <name type="scientific">Pseudoramibacter porci</name>
    <dbReference type="NCBI Taxonomy" id="2606631"/>
    <lineage>
        <taxon>Bacteria</taxon>
        <taxon>Bacillati</taxon>
        <taxon>Bacillota</taxon>
        <taxon>Clostridia</taxon>
        <taxon>Eubacteriales</taxon>
        <taxon>Eubacteriaceae</taxon>
        <taxon>Pseudoramibacter</taxon>
    </lineage>
</organism>
<proteinExistence type="predicted"/>
<dbReference type="AlphaFoldDB" id="A0A7X2NFW9"/>
<name>A0A7X2NFW9_9FIRM</name>
<accession>A0A7X2NFW9</accession>
<dbReference type="Proteomes" id="UP000461754">
    <property type="component" value="Unassembled WGS sequence"/>
</dbReference>